<organism evidence="1 2">
    <name type="scientific">Winogradskyella aquimaris</name>
    <dbReference type="NCBI Taxonomy" id="864074"/>
    <lineage>
        <taxon>Bacteria</taxon>
        <taxon>Pseudomonadati</taxon>
        <taxon>Bacteroidota</taxon>
        <taxon>Flavobacteriia</taxon>
        <taxon>Flavobacteriales</taxon>
        <taxon>Flavobacteriaceae</taxon>
        <taxon>Winogradskyella</taxon>
    </lineage>
</organism>
<evidence type="ECO:0000313" key="2">
    <source>
        <dbReference type="Proteomes" id="UP001285855"/>
    </source>
</evidence>
<sequence length="432" mass="49700">MKPQIIIFFLFTIVTNAQVDFQKGYIIDNSNNKFECLIKNNDWKKSPTYLTYKLNDSSSEETLLFNQLKEFRILGTDNFFKRYTISKNIVGSFYEEMQLETDSVLLRVLVDGHVDLLEFHNNGRYYFFYESEDELVFLDYKKTVDENNIVRENAKFKRQLFDNFKCKEFTVKDYSSLRYNSTNLSDFFSEYNNCSGSDYINLHSKRTKPKLRLKVRGGMNLNSSLINNNANSYVLSYTIPPFSGNPEGEDVVKTFDGVKDYKVKNNFFFGIELEARLPFGQNNWSVFLSPAFHSVSKIEGKESFSEPNVTNAEVFSSLSYSFMQVPVGIRHYFDVSGNLEIYVHVSYSQNFVLASDYSTQINDVATSSRPYSLVSRANRGKESNSGGSLGIGLTFLEKYALDINYYSLGLSLSDDYQVNMKGFAINASFTIF</sequence>
<dbReference type="RefSeq" id="WP_320555873.1">
    <property type="nucleotide sequence ID" value="NZ_JAXDAE010000008.1"/>
</dbReference>
<gene>
    <name evidence="1" type="ORF">SNF14_09225</name>
</gene>
<evidence type="ECO:0008006" key="3">
    <source>
        <dbReference type="Google" id="ProtNLM"/>
    </source>
</evidence>
<proteinExistence type="predicted"/>
<dbReference type="EMBL" id="JAXDAE010000008">
    <property type="protein sequence ID" value="MDY2587518.1"/>
    <property type="molecule type" value="Genomic_DNA"/>
</dbReference>
<keyword evidence="2" id="KW-1185">Reference proteome</keyword>
<reference evidence="1 2" key="1">
    <citation type="submission" date="2023-11" db="EMBL/GenBank/DDBJ databases">
        <title>Winogradskyella pelagius sp. nov., isolated from coastal sediment.</title>
        <authorList>
            <person name="Li F."/>
        </authorList>
    </citation>
    <scope>NUCLEOTIDE SEQUENCE [LARGE SCALE GENOMIC DNA]</scope>
    <source>
        <strain evidence="1 2">KCTC 23502</strain>
    </source>
</reference>
<protein>
    <recommendedName>
        <fullName evidence="3">Outer membrane protein beta-barrel domain-containing protein</fullName>
    </recommendedName>
</protein>
<evidence type="ECO:0000313" key="1">
    <source>
        <dbReference type="EMBL" id="MDY2587518.1"/>
    </source>
</evidence>
<dbReference type="Proteomes" id="UP001285855">
    <property type="component" value="Unassembled WGS sequence"/>
</dbReference>
<comment type="caution">
    <text evidence="1">The sequence shown here is derived from an EMBL/GenBank/DDBJ whole genome shotgun (WGS) entry which is preliminary data.</text>
</comment>
<accession>A0ABU5EMM3</accession>
<name>A0ABU5EMM3_9FLAO</name>